<dbReference type="Gene3D" id="1.10.20.10">
    <property type="entry name" value="Histone, subunit A"/>
    <property type="match status" value="1"/>
</dbReference>
<dbReference type="InterPro" id="IPR009072">
    <property type="entry name" value="Histone-fold"/>
</dbReference>
<dbReference type="SUPFAM" id="SSF47113">
    <property type="entry name" value="Histone-fold"/>
    <property type="match status" value="1"/>
</dbReference>
<accession>A0ABQ7S5Q1</accession>
<evidence type="ECO:0000256" key="3">
    <source>
        <dbReference type="ARBA" id="ARBA00018742"/>
    </source>
</evidence>
<dbReference type="PANTHER" id="PTHR46138:SF1">
    <property type="entry name" value="PROTEIN DR1"/>
    <property type="match status" value="1"/>
</dbReference>
<dbReference type="CDD" id="cd22905">
    <property type="entry name" value="HFD_Dr1"/>
    <property type="match status" value="1"/>
</dbReference>
<name>A0ABQ7S5Q1_9ACAR</name>
<evidence type="ECO:0000256" key="5">
    <source>
        <dbReference type="ARBA" id="ARBA00030451"/>
    </source>
</evidence>
<evidence type="ECO:0000313" key="9">
    <source>
        <dbReference type="EMBL" id="KAG9508731.1"/>
    </source>
</evidence>
<protein>
    <recommendedName>
        <fullName evidence="3">Protein Dr1</fullName>
    </recommendedName>
    <alternativeName>
        <fullName evidence="6">Down-regulator of transcription 1</fullName>
    </alternativeName>
    <alternativeName>
        <fullName evidence="5">Negative cofactor 2-beta</fullName>
    </alternativeName>
</protein>
<evidence type="ECO:0000256" key="6">
    <source>
        <dbReference type="ARBA" id="ARBA00032651"/>
    </source>
</evidence>
<keyword evidence="10" id="KW-1185">Reference proteome</keyword>
<proteinExistence type="inferred from homology"/>
<comment type="similarity">
    <text evidence="2">Belongs to the NC2 beta/DR1 family.</text>
</comment>
<reference evidence="9 10" key="1">
    <citation type="submission" date="2020-10" db="EMBL/GenBank/DDBJ databases">
        <authorList>
            <person name="Klimov P.B."/>
            <person name="Dyachkov S.M."/>
            <person name="Chetverikov P.E."/>
        </authorList>
    </citation>
    <scope>NUCLEOTIDE SEQUENCE [LARGE SCALE GENOMIC DNA]</scope>
    <source>
        <strain evidence="9">BMOC 18-1129-001#AD2665</strain>
        <tissue evidence="9">Entire mites</tissue>
    </source>
</reference>
<dbReference type="PANTHER" id="PTHR46138">
    <property type="entry name" value="PROTEIN DR1"/>
    <property type="match status" value="1"/>
</dbReference>
<evidence type="ECO:0000313" key="10">
    <source>
        <dbReference type="Proteomes" id="UP000825002"/>
    </source>
</evidence>
<feature type="domain" description="Transcription factor CBF/NF-Y/archaeal histone" evidence="8">
    <location>
        <begin position="24"/>
        <end position="85"/>
    </location>
</feature>
<dbReference type="EMBL" id="JAIFTH010001051">
    <property type="protein sequence ID" value="KAG9508731.1"/>
    <property type="molecule type" value="Genomic_DNA"/>
</dbReference>
<feature type="region of interest" description="Disordered" evidence="7">
    <location>
        <begin position="1"/>
        <end position="20"/>
    </location>
</feature>
<feature type="region of interest" description="Disordered" evidence="7">
    <location>
        <begin position="138"/>
        <end position="162"/>
    </location>
</feature>
<comment type="subcellular location">
    <subcellularLocation>
        <location evidence="1">Nucleus</location>
    </subcellularLocation>
</comment>
<dbReference type="InterPro" id="IPR042225">
    <property type="entry name" value="Ncb2"/>
</dbReference>
<evidence type="ECO:0000256" key="7">
    <source>
        <dbReference type="SAM" id="MobiDB-lite"/>
    </source>
</evidence>
<dbReference type="InterPro" id="IPR003958">
    <property type="entry name" value="CBFA_NFYB_domain"/>
</dbReference>
<dbReference type="Pfam" id="PF00808">
    <property type="entry name" value="CBFD_NFYB_HMF"/>
    <property type="match status" value="1"/>
</dbReference>
<gene>
    <name evidence="9" type="primary">NC2beta</name>
    <name evidence="9" type="ORF">GZH46_02766</name>
</gene>
<comment type="caution">
    <text evidence="9">The sequence shown here is derived from an EMBL/GenBank/DDBJ whole genome shotgun (WGS) entry which is preliminary data.</text>
</comment>
<evidence type="ECO:0000256" key="4">
    <source>
        <dbReference type="ARBA" id="ARBA00023242"/>
    </source>
</evidence>
<evidence type="ECO:0000256" key="2">
    <source>
        <dbReference type="ARBA" id="ARBA00009245"/>
    </source>
</evidence>
<sequence>MTIIMNNNEDSDDWKSKESNEDLNIPRASINKFMKEVIPDVRVSNETREVILQCCNEFIHIVTRQANSICDEQQKKTLSSEHVLSVFDQFGWSEYKAAAELVENDCKEKKRRQSTKLEHSGIPEEVLLKQQQELINQAKQEQARREQDEWSQIQQLANMQQT</sequence>
<feature type="compositionally biased region" description="Polar residues" evidence="7">
    <location>
        <begin position="150"/>
        <end position="162"/>
    </location>
</feature>
<evidence type="ECO:0000256" key="1">
    <source>
        <dbReference type="ARBA" id="ARBA00004123"/>
    </source>
</evidence>
<evidence type="ECO:0000259" key="8">
    <source>
        <dbReference type="Pfam" id="PF00808"/>
    </source>
</evidence>
<organism evidence="9 10">
    <name type="scientific">Fragariocoptes setiger</name>
    <dbReference type="NCBI Taxonomy" id="1670756"/>
    <lineage>
        <taxon>Eukaryota</taxon>
        <taxon>Metazoa</taxon>
        <taxon>Ecdysozoa</taxon>
        <taxon>Arthropoda</taxon>
        <taxon>Chelicerata</taxon>
        <taxon>Arachnida</taxon>
        <taxon>Acari</taxon>
        <taxon>Acariformes</taxon>
        <taxon>Trombidiformes</taxon>
        <taxon>Prostigmata</taxon>
        <taxon>Eupodina</taxon>
        <taxon>Eriophyoidea</taxon>
        <taxon>Phytoptidae</taxon>
        <taxon>Fragariocoptes</taxon>
    </lineage>
</organism>
<dbReference type="Proteomes" id="UP000825002">
    <property type="component" value="Unassembled WGS sequence"/>
</dbReference>
<keyword evidence="4" id="KW-0539">Nucleus</keyword>